<evidence type="ECO:0000313" key="9">
    <source>
        <dbReference type="Proteomes" id="UP000237752"/>
    </source>
</evidence>
<feature type="transmembrane region" description="Helical" evidence="6">
    <location>
        <begin position="205"/>
        <end position="225"/>
    </location>
</feature>
<organism evidence="8 9">
    <name type="scientific">Antricoccus suffuscus</name>
    <dbReference type="NCBI Taxonomy" id="1629062"/>
    <lineage>
        <taxon>Bacteria</taxon>
        <taxon>Bacillati</taxon>
        <taxon>Actinomycetota</taxon>
        <taxon>Actinomycetes</taxon>
        <taxon>Geodermatophilales</taxon>
        <taxon>Antricoccaceae</taxon>
        <taxon>Antricoccus</taxon>
    </lineage>
</organism>
<feature type="transmembrane region" description="Helical" evidence="6">
    <location>
        <begin position="371"/>
        <end position="390"/>
    </location>
</feature>
<feature type="transmembrane region" description="Helical" evidence="6">
    <location>
        <begin position="48"/>
        <end position="73"/>
    </location>
</feature>
<keyword evidence="5 6" id="KW-0472">Membrane</keyword>
<dbReference type="RefSeq" id="WP_106349609.1">
    <property type="nucleotide sequence ID" value="NZ_PVUE01000011.1"/>
</dbReference>
<evidence type="ECO:0000256" key="1">
    <source>
        <dbReference type="ARBA" id="ARBA00004651"/>
    </source>
</evidence>
<dbReference type="Pfam" id="PF07690">
    <property type="entry name" value="MFS_1"/>
    <property type="match status" value="1"/>
</dbReference>
<comment type="subcellular location">
    <subcellularLocation>
        <location evidence="1">Cell membrane</location>
        <topology evidence="1">Multi-pass membrane protein</topology>
    </subcellularLocation>
</comment>
<dbReference type="InterPro" id="IPR036259">
    <property type="entry name" value="MFS_trans_sf"/>
</dbReference>
<sequence length="495" mass="51665">MPLEVRNEETVRSGNRWRALVSEGEESLGTARQIPIRSSSALSPGRRAVVFAVVSVALLMSTLDQTIVATALHALQHGLGASITWAGWTITIYSLGLVLTLSLAGQLTERFGQRRVFLTSVAVFSMASLCCGLAGNIYVLVALRFVQAVGGAGFTPSATRIVVEHFGEARDKAVGLFGSFFTTGALIGPLLGGIIVAYWSWRGVFLVNVPIGAALFVLCWRYVPADRPRATGRSGRLDLPGVGLLGVGLLAAMIGLTYLGDTPPGWVWPFVAVLTVATLSLSAFAWHIHRTRNPLIAPRLIHGRGFGAVNMVNILYGGAGIGLVALIPLYAVTRYDIGALGSGTLLAAEGAGAIIMSTVGAFVLRRTGYRLPLYWAAVIIAIGMLALAATPVGLPPYGWVAAVAGLVGLGLGWSSPASRNAGLQLVPEQAASLAALRSTGMQVGSIAAISVATAVIADSAAPGTTQAWIYVCYAAVLIFCGIPATARIPEHRGSW</sequence>
<evidence type="ECO:0000256" key="2">
    <source>
        <dbReference type="ARBA" id="ARBA00022448"/>
    </source>
</evidence>
<feature type="transmembrane region" description="Helical" evidence="6">
    <location>
        <begin position="145"/>
        <end position="163"/>
    </location>
</feature>
<feature type="transmembrane region" description="Helical" evidence="6">
    <location>
        <begin position="85"/>
        <end position="104"/>
    </location>
</feature>
<feature type="transmembrane region" description="Helical" evidence="6">
    <location>
        <begin position="116"/>
        <end position="139"/>
    </location>
</feature>
<dbReference type="SUPFAM" id="SSF103473">
    <property type="entry name" value="MFS general substrate transporter"/>
    <property type="match status" value="2"/>
</dbReference>
<dbReference type="PROSITE" id="PS50850">
    <property type="entry name" value="MFS"/>
    <property type="match status" value="1"/>
</dbReference>
<feature type="transmembrane region" description="Helical" evidence="6">
    <location>
        <begin position="266"/>
        <end position="286"/>
    </location>
</feature>
<dbReference type="PANTHER" id="PTHR42718">
    <property type="entry name" value="MAJOR FACILITATOR SUPERFAMILY MULTIDRUG TRANSPORTER MFSC"/>
    <property type="match status" value="1"/>
</dbReference>
<feature type="transmembrane region" description="Helical" evidence="6">
    <location>
        <begin position="307"/>
        <end position="331"/>
    </location>
</feature>
<dbReference type="Gene3D" id="1.20.1720.10">
    <property type="entry name" value="Multidrug resistance protein D"/>
    <property type="match status" value="1"/>
</dbReference>
<keyword evidence="4 6" id="KW-1133">Transmembrane helix</keyword>
<dbReference type="EMBL" id="PVUE01000011">
    <property type="protein sequence ID" value="PRZ41241.1"/>
    <property type="molecule type" value="Genomic_DNA"/>
</dbReference>
<protein>
    <submittedName>
        <fullName evidence="8">EmrB/QacA subfamily drug resistance transporter</fullName>
    </submittedName>
</protein>
<dbReference type="GO" id="GO:0022857">
    <property type="term" value="F:transmembrane transporter activity"/>
    <property type="evidence" value="ECO:0007669"/>
    <property type="project" value="InterPro"/>
</dbReference>
<dbReference type="OrthoDB" id="9807274at2"/>
<name>A0A2T0ZY07_9ACTN</name>
<evidence type="ECO:0000256" key="6">
    <source>
        <dbReference type="SAM" id="Phobius"/>
    </source>
</evidence>
<dbReference type="Proteomes" id="UP000237752">
    <property type="component" value="Unassembled WGS sequence"/>
</dbReference>
<keyword evidence="9" id="KW-1185">Reference proteome</keyword>
<gene>
    <name evidence="8" type="ORF">CLV47_111119</name>
</gene>
<evidence type="ECO:0000259" key="7">
    <source>
        <dbReference type="PROSITE" id="PS50850"/>
    </source>
</evidence>
<feature type="transmembrane region" description="Helical" evidence="6">
    <location>
        <begin position="237"/>
        <end position="260"/>
    </location>
</feature>
<evidence type="ECO:0000256" key="4">
    <source>
        <dbReference type="ARBA" id="ARBA00022989"/>
    </source>
</evidence>
<dbReference type="InterPro" id="IPR011701">
    <property type="entry name" value="MFS"/>
</dbReference>
<feature type="transmembrane region" description="Helical" evidence="6">
    <location>
        <begin position="468"/>
        <end position="486"/>
    </location>
</feature>
<evidence type="ECO:0000256" key="3">
    <source>
        <dbReference type="ARBA" id="ARBA00022692"/>
    </source>
</evidence>
<keyword evidence="3 6" id="KW-0812">Transmembrane</keyword>
<proteinExistence type="predicted"/>
<dbReference type="GO" id="GO:0005886">
    <property type="term" value="C:plasma membrane"/>
    <property type="evidence" value="ECO:0007669"/>
    <property type="project" value="UniProtKB-SubCell"/>
</dbReference>
<feature type="transmembrane region" description="Helical" evidence="6">
    <location>
        <begin position="175"/>
        <end position="199"/>
    </location>
</feature>
<dbReference type="InterPro" id="IPR020846">
    <property type="entry name" value="MFS_dom"/>
</dbReference>
<evidence type="ECO:0000313" key="8">
    <source>
        <dbReference type="EMBL" id="PRZ41241.1"/>
    </source>
</evidence>
<feature type="transmembrane region" description="Helical" evidence="6">
    <location>
        <begin position="337"/>
        <end position="364"/>
    </location>
</feature>
<keyword evidence="2" id="KW-0813">Transport</keyword>
<feature type="domain" description="Major facilitator superfamily (MFS) profile" evidence="7">
    <location>
        <begin position="50"/>
        <end position="492"/>
    </location>
</feature>
<dbReference type="Gene3D" id="1.20.1250.20">
    <property type="entry name" value="MFS general substrate transporter like domains"/>
    <property type="match status" value="1"/>
</dbReference>
<feature type="transmembrane region" description="Helical" evidence="6">
    <location>
        <begin position="434"/>
        <end position="456"/>
    </location>
</feature>
<feature type="transmembrane region" description="Helical" evidence="6">
    <location>
        <begin position="396"/>
        <end position="413"/>
    </location>
</feature>
<evidence type="ECO:0000256" key="5">
    <source>
        <dbReference type="ARBA" id="ARBA00023136"/>
    </source>
</evidence>
<reference evidence="8 9" key="1">
    <citation type="submission" date="2018-03" db="EMBL/GenBank/DDBJ databases">
        <title>Genomic Encyclopedia of Archaeal and Bacterial Type Strains, Phase II (KMG-II): from individual species to whole genera.</title>
        <authorList>
            <person name="Goeker M."/>
        </authorList>
    </citation>
    <scope>NUCLEOTIDE SEQUENCE [LARGE SCALE GENOMIC DNA]</scope>
    <source>
        <strain evidence="8 9">DSM 100065</strain>
    </source>
</reference>
<comment type="caution">
    <text evidence="8">The sequence shown here is derived from an EMBL/GenBank/DDBJ whole genome shotgun (WGS) entry which is preliminary data.</text>
</comment>
<dbReference type="AlphaFoldDB" id="A0A2T0ZY07"/>
<dbReference type="PANTHER" id="PTHR42718:SF9">
    <property type="entry name" value="MAJOR FACILITATOR SUPERFAMILY MULTIDRUG TRANSPORTER MFSC"/>
    <property type="match status" value="1"/>
</dbReference>
<accession>A0A2T0ZY07</accession>